<protein>
    <submittedName>
        <fullName evidence="16">Single myb histone 6</fullName>
    </submittedName>
</protein>
<evidence type="ECO:0000256" key="4">
    <source>
        <dbReference type="ARBA" id="ARBA00022454"/>
    </source>
</evidence>
<dbReference type="Gene3D" id="1.10.10.10">
    <property type="entry name" value="Winged helix-like DNA-binding domain superfamily/Winged helix DNA-binding domain"/>
    <property type="match status" value="1"/>
</dbReference>
<keyword evidence="6" id="KW-0805">Transcription regulation</keyword>
<evidence type="ECO:0000313" key="16">
    <source>
        <dbReference type="EMBL" id="WOL15330.1"/>
    </source>
</evidence>
<dbReference type="SMART" id="SM00717">
    <property type="entry name" value="SANT"/>
    <property type="match status" value="1"/>
</dbReference>
<dbReference type="PROSITE" id="PS51504">
    <property type="entry name" value="H15"/>
    <property type="match status" value="1"/>
</dbReference>
<reference evidence="16 17" key="1">
    <citation type="submission" date="2023-10" db="EMBL/GenBank/DDBJ databases">
        <title>Chromosome-scale genome assembly provides insights into flower coloration mechanisms of Canna indica.</title>
        <authorList>
            <person name="Li C."/>
        </authorList>
    </citation>
    <scope>NUCLEOTIDE SEQUENCE [LARGE SCALE GENOMIC DNA]</scope>
    <source>
        <tissue evidence="16">Flower</tissue>
    </source>
</reference>
<dbReference type="PANTHER" id="PTHR46267">
    <property type="entry name" value="SINGLE MYB HISTONE 4"/>
    <property type="match status" value="1"/>
</dbReference>
<dbReference type="Pfam" id="PF00538">
    <property type="entry name" value="Linker_histone"/>
    <property type="match status" value="1"/>
</dbReference>
<dbReference type="FunFam" id="1.10.10.60:FF:000168">
    <property type="entry name" value="Telomere repeat-binding factor 1"/>
    <property type="match status" value="1"/>
</dbReference>
<dbReference type="PROSITE" id="PS50090">
    <property type="entry name" value="MYB_LIKE"/>
    <property type="match status" value="1"/>
</dbReference>
<keyword evidence="5" id="KW-0779">Telomere</keyword>
<dbReference type="GO" id="GO:0006334">
    <property type="term" value="P:nucleosome assembly"/>
    <property type="evidence" value="ECO:0007669"/>
    <property type="project" value="InterPro"/>
</dbReference>
<feature type="domain" description="Myb-like" evidence="13">
    <location>
        <begin position="5"/>
        <end position="57"/>
    </location>
</feature>
<evidence type="ECO:0000256" key="2">
    <source>
        <dbReference type="ARBA" id="ARBA00004604"/>
    </source>
</evidence>
<dbReference type="InterPro" id="IPR036388">
    <property type="entry name" value="WH-like_DNA-bd_sf"/>
</dbReference>
<evidence type="ECO:0000313" key="17">
    <source>
        <dbReference type="Proteomes" id="UP001327560"/>
    </source>
</evidence>
<comment type="subunit">
    <text evidence="3">Forms a homodimer and heterodimers.</text>
</comment>
<dbReference type="SMART" id="SM00526">
    <property type="entry name" value="H15"/>
    <property type="match status" value="1"/>
</dbReference>
<dbReference type="InterPro" id="IPR009057">
    <property type="entry name" value="Homeodomain-like_sf"/>
</dbReference>
<dbReference type="Gene3D" id="1.10.10.60">
    <property type="entry name" value="Homeodomain-like"/>
    <property type="match status" value="1"/>
</dbReference>
<evidence type="ECO:0000256" key="1">
    <source>
        <dbReference type="ARBA" id="ARBA00004574"/>
    </source>
</evidence>
<evidence type="ECO:0000256" key="9">
    <source>
        <dbReference type="ARBA" id="ARBA00023163"/>
    </source>
</evidence>
<dbReference type="EMBL" id="CP136896">
    <property type="protein sequence ID" value="WOL15330.1"/>
    <property type="molecule type" value="Genomic_DNA"/>
</dbReference>
<dbReference type="AlphaFoldDB" id="A0AAQ3QP78"/>
<keyword evidence="8" id="KW-0238">DNA-binding</keyword>
<dbReference type="PROSITE" id="PS51294">
    <property type="entry name" value="HTH_MYB"/>
    <property type="match status" value="1"/>
</dbReference>
<organism evidence="16 17">
    <name type="scientific">Canna indica</name>
    <name type="common">Indian-shot</name>
    <dbReference type="NCBI Taxonomy" id="4628"/>
    <lineage>
        <taxon>Eukaryota</taxon>
        <taxon>Viridiplantae</taxon>
        <taxon>Streptophyta</taxon>
        <taxon>Embryophyta</taxon>
        <taxon>Tracheophyta</taxon>
        <taxon>Spermatophyta</taxon>
        <taxon>Magnoliopsida</taxon>
        <taxon>Liliopsida</taxon>
        <taxon>Zingiberales</taxon>
        <taxon>Cannaceae</taxon>
        <taxon>Canna</taxon>
    </lineage>
</organism>
<keyword evidence="4" id="KW-0158">Chromosome</keyword>
<dbReference type="GO" id="GO:0000786">
    <property type="term" value="C:nucleosome"/>
    <property type="evidence" value="ECO:0007669"/>
    <property type="project" value="InterPro"/>
</dbReference>
<dbReference type="InterPro" id="IPR017930">
    <property type="entry name" value="Myb_dom"/>
</dbReference>
<dbReference type="SUPFAM" id="SSF46785">
    <property type="entry name" value="Winged helix' DNA-binding domain"/>
    <property type="match status" value="1"/>
</dbReference>
<dbReference type="GO" id="GO:0003691">
    <property type="term" value="F:double-stranded telomeric DNA binding"/>
    <property type="evidence" value="ECO:0007669"/>
    <property type="project" value="InterPro"/>
</dbReference>
<dbReference type="CDD" id="cd11660">
    <property type="entry name" value="SANT_TRF"/>
    <property type="match status" value="1"/>
</dbReference>
<dbReference type="GO" id="GO:0005730">
    <property type="term" value="C:nucleolus"/>
    <property type="evidence" value="ECO:0007669"/>
    <property type="project" value="UniProtKB-SubCell"/>
</dbReference>
<dbReference type="InterPro" id="IPR044597">
    <property type="entry name" value="SMH1-6"/>
</dbReference>
<gene>
    <name evidence="16" type="ORF">Cni_G24111</name>
</gene>
<accession>A0AAQ3QP78</accession>
<feature type="domain" description="H15" evidence="15">
    <location>
        <begin position="121"/>
        <end position="188"/>
    </location>
</feature>
<name>A0AAQ3QP78_9LILI</name>
<feature type="coiled-coil region" evidence="11">
    <location>
        <begin position="238"/>
        <end position="272"/>
    </location>
</feature>
<dbReference type="PANTHER" id="PTHR46267:SF8">
    <property type="entry name" value="TELOMERE REPEAT-BINDING FACTOR 1"/>
    <property type="match status" value="1"/>
</dbReference>
<evidence type="ECO:0000256" key="10">
    <source>
        <dbReference type="ARBA" id="ARBA00023242"/>
    </source>
</evidence>
<evidence type="ECO:0000256" key="5">
    <source>
        <dbReference type="ARBA" id="ARBA00022895"/>
    </source>
</evidence>
<proteinExistence type="predicted"/>
<keyword evidence="17" id="KW-1185">Reference proteome</keyword>
<dbReference type="GO" id="GO:0000781">
    <property type="term" value="C:chromosome, telomeric region"/>
    <property type="evidence" value="ECO:0007669"/>
    <property type="project" value="UniProtKB-SubCell"/>
</dbReference>
<evidence type="ECO:0000256" key="6">
    <source>
        <dbReference type="ARBA" id="ARBA00023015"/>
    </source>
</evidence>
<keyword evidence="7 11" id="KW-0175">Coiled coil</keyword>
<evidence type="ECO:0000259" key="14">
    <source>
        <dbReference type="PROSITE" id="PS51294"/>
    </source>
</evidence>
<dbReference type="InterPro" id="IPR005818">
    <property type="entry name" value="Histone_H1/H5_H15"/>
</dbReference>
<dbReference type="InterPro" id="IPR001005">
    <property type="entry name" value="SANT/Myb"/>
</dbReference>
<keyword evidence="9" id="KW-0804">Transcription</keyword>
<keyword evidence="10" id="KW-0539">Nucleus</keyword>
<evidence type="ECO:0000256" key="8">
    <source>
        <dbReference type="ARBA" id="ARBA00023125"/>
    </source>
</evidence>
<feature type="domain" description="HTH myb-type" evidence="14">
    <location>
        <begin position="1"/>
        <end position="33"/>
    </location>
</feature>
<comment type="subcellular location">
    <subcellularLocation>
        <location evidence="1">Chromosome</location>
        <location evidence="1">Telomere</location>
    </subcellularLocation>
    <subcellularLocation>
        <location evidence="2">Nucleus</location>
        <location evidence="2">Nucleolus</location>
    </subcellularLocation>
</comment>
<dbReference type="Pfam" id="PF00249">
    <property type="entry name" value="Myb_DNA-binding"/>
    <property type="match status" value="1"/>
</dbReference>
<evidence type="ECO:0000256" key="12">
    <source>
        <dbReference type="SAM" id="MobiDB-lite"/>
    </source>
</evidence>
<dbReference type="Proteomes" id="UP001327560">
    <property type="component" value="Chromosome 7"/>
</dbReference>
<feature type="region of interest" description="Disordered" evidence="12">
    <location>
        <begin position="64"/>
        <end position="88"/>
    </location>
</feature>
<sequence length="299" mass="33146">MGAPKQKWTAEEESALKAGVQKHGHGKWRTILKDPEFSGILCLRSNVDLKDKWRNLSVTANGWGSREKAKAASKRSKQVSKNDNSTKAVSMDVDDIDDDIVDAKPVATTSEKFYASNEKRPFSRMDNLILEALTYLDSTGSNQTTIALYIEERYVRPPDFTQLLSATLKEMTASGRLVKVKRGYRIPPLSASVKGKTPVISIPEERQIEPSRIVKDDFKPHLRSQVDPEFAWMHNMTAEEATAAAAQAVAEAEEATVRAEVAMKEAEALEADAEAAQAFVHAVILTFKNRNAANKMVRV</sequence>
<evidence type="ECO:0000256" key="7">
    <source>
        <dbReference type="ARBA" id="ARBA00023054"/>
    </source>
</evidence>
<dbReference type="InterPro" id="IPR036390">
    <property type="entry name" value="WH_DNA-bd_sf"/>
</dbReference>
<dbReference type="SUPFAM" id="SSF46689">
    <property type="entry name" value="Homeodomain-like"/>
    <property type="match status" value="1"/>
</dbReference>
<evidence type="ECO:0000259" key="15">
    <source>
        <dbReference type="PROSITE" id="PS51504"/>
    </source>
</evidence>
<evidence type="ECO:0000256" key="3">
    <source>
        <dbReference type="ARBA" id="ARBA00011414"/>
    </source>
</evidence>
<evidence type="ECO:0000259" key="13">
    <source>
        <dbReference type="PROSITE" id="PS50090"/>
    </source>
</evidence>
<evidence type="ECO:0000256" key="11">
    <source>
        <dbReference type="SAM" id="Coils"/>
    </source>
</evidence>